<protein>
    <submittedName>
        <fullName evidence="12">Porin</fullName>
    </submittedName>
</protein>
<dbReference type="InterPro" id="IPR001702">
    <property type="entry name" value="Porin_Gram-ve"/>
</dbReference>
<dbReference type="Gene3D" id="2.40.160.10">
    <property type="entry name" value="Porin"/>
    <property type="match status" value="1"/>
</dbReference>
<evidence type="ECO:0000256" key="6">
    <source>
        <dbReference type="ARBA" id="ARBA00022729"/>
    </source>
</evidence>
<dbReference type="Proteomes" id="UP000297834">
    <property type="component" value="Unassembled WGS sequence"/>
</dbReference>
<dbReference type="STRING" id="1120977.GCA_000619845_00672"/>
<evidence type="ECO:0000256" key="3">
    <source>
        <dbReference type="ARBA" id="ARBA00022448"/>
    </source>
</evidence>
<evidence type="ECO:0000256" key="9">
    <source>
        <dbReference type="ARBA" id="ARBA00023136"/>
    </source>
</evidence>
<dbReference type="InterPro" id="IPR023614">
    <property type="entry name" value="Porin_dom_sf"/>
</dbReference>
<reference evidence="12 13" key="1">
    <citation type="submission" date="2019-03" db="EMBL/GenBank/DDBJ databases">
        <title>Alkanindiges illinoisensis: a potential pathogenic isolated from ascites of a gastric cancer patient with abdominal metastasis.</title>
        <authorList>
            <person name="Hu X."/>
            <person name="Yang B."/>
            <person name="Yan X."/>
            <person name="Lin L."/>
            <person name="Zhao H."/>
            <person name="Zhou F."/>
            <person name="Su B."/>
            <person name="Chen J."/>
            <person name="Rui Y."/>
            <person name="Wang Q."/>
            <person name="Zheng L."/>
        </authorList>
    </citation>
    <scope>NUCLEOTIDE SEQUENCE [LARGE SCALE GENOMIC DNA]</scope>
    <source>
        <strain evidence="12 13">NFYY 23406</strain>
    </source>
</reference>
<feature type="signal peptide" evidence="11">
    <location>
        <begin position="1"/>
        <end position="20"/>
    </location>
</feature>
<feature type="chain" id="PRO_5021237271" evidence="11">
    <location>
        <begin position="21"/>
        <end position="376"/>
    </location>
</feature>
<keyword evidence="7" id="KW-0406">Ion transport</keyword>
<dbReference type="SUPFAM" id="SSF56935">
    <property type="entry name" value="Porins"/>
    <property type="match status" value="1"/>
</dbReference>
<keyword evidence="6 11" id="KW-0732">Signal</keyword>
<evidence type="ECO:0000256" key="10">
    <source>
        <dbReference type="ARBA" id="ARBA00023237"/>
    </source>
</evidence>
<name>A0A4Y7XCT3_9GAMM</name>
<dbReference type="GO" id="GO:0046930">
    <property type="term" value="C:pore complex"/>
    <property type="evidence" value="ECO:0007669"/>
    <property type="project" value="UniProtKB-KW"/>
</dbReference>
<keyword evidence="10" id="KW-0998">Cell outer membrane</keyword>
<dbReference type="GO" id="GO:0034220">
    <property type="term" value="P:monoatomic ion transmembrane transport"/>
    <property type="evidence" value="ECO:0007669"/>
    <property type="project" value="InterPro"/>
</dbReference>
<gene>
    <name evidence="12" type="ORF">E2B99_06250</name>
</gene>
<proteinExistence type="predicted"/>
<keyword evidence="9" id="KW-0472">Membrane</keyword>
<evidence type="ECO:0000256" key="1">
    <source>
        <dbReference type="ARBA" id="ARBA00004571"/>
    </source>
</evidence>
<sequence length="376" mass="39611">MKKLLLAVLISGIGLNAASAAPALYGKLDLSVDRFDYDSSATTNNDNWKVDSNISFFGLKGDEKLTDDLSVLYLIEWQINADGDGTDLGQRNRYLGLKSDKLGALKIGKVDSYVKRLAGGVDLFDNYVANAVDITGTLTGENRLNNTVSYETPVLKTANGDFQFNALIAAGEDNNDGAFVASAGDASGKNLADAWSTSLTYKNDSGVSAGLGYDSGVGSRWLGLSGSPIATANIVRGTGAVNLKEVGLTLTALVQRATVDNANTTSAATASGATAVTTAASIAALNNVDDEFGYTVGASYKIPNYGKVSVKAQYNHATTSFKQITKDYDIDQIAAGVDYAFNSKTRGYGFLAQNTKNNGTVDNKTRYAGVGLEYKF</sequence>
<dbReference type="PANTHER" id="PTHR34501">
    <property type="entry name" value="PROTEIN YDDL-RELATED"/>
    <property type="match status" value="1"/>
</dbReference>
<comment type="caution">
    <text evidence="12">The sequence shown here is derived from an EMBL/GenBank/DDBJ whole genome shotgun (WGS) entry which is preliminary data.</text>
</comment>
<evidence type="ECO:0000256" key="8">
    <source>
        <dbReference type="ARBA" id="ARBA00023114"/>
    </source>
</evidence>
<evidence type="ECO:0000256" key="2">
    <source>
        <dbReference type="ARBA" id="ARBA00011233"/>
    </source>
</evidence>
<comment type="subunit">
    <text evidence="2">Homotrimer.</text>
</comment>
<dbReference type="PANTHER" id="PTHR34501:SF9">
    <property type="entry name" value="MAJOR OUTER MEMBRANE PROTEIN P.IA"/>
    <property type="match status" value="1"/>
</dbReference>
<organism evidence="12 13">
    <name type="scientific">Alkanindiges illinoisensis</name>
    <dbReference type="NCBI Taxonomy" id="197183"/>
    <lineage>
        <taxon>Bacteria</taxon>
        <taxon>Pseudomonadati</taxon>
        <taxon>Pseudomonadota</taxon>
        <taxon>Gammaproteobacteria</taxon>
        <taxon>Moraxellales</taxon>
        <taxon>Moraxellaceae</taxon>
        <taxon>Alkanindiges</taxon>
    </lineage>
</organism>
<evidence type="ECO:0000313" key="12">
    <source>
        <dbReference type="EMBL" id="TEU27898.1"/>
    </source>
</evidence>
<evidence type="ECO:0000256" key="4">
    <source>
        <dbReference type="ARBA" id="ARBA00022452"/>
    </source>
</evidence>
<keyword evidence="4" id="KW-1134">Transmembrane beta strand</keyword>
<comment type="subcellular location">
    <subcellularLocation>
        <location evidence="1">Cell outer membrane</location>
        <topology evidence="1">Multi-pass membrane protein</topology>
    </subcellularLocation>
</comment>
<evidence type="ECO:0000313" key="13">
    <source>
        <dbReference type="Proteomes" id="UP000297834"/>
    </source>
</evidence>
<dbReference type="Pfam" id="PF00267">
    <property type="entry name" value="Porin_1"/>
    <property type="match status" value="1"/>
</dbReference>
<dbReference type="OrthoDB" id="8957883at2"/>
<keyword evidence="13" id="KW-1185">Reference proteome</keyword>
<keyword evidence="3" id="KW-0813">Transport</keyword>
<dbReference type="InterPro" id="IPR050298">
    <property type="entry name" value="Gram-neg_bact_OMP"/>
</dbReference>
<dbReference type="GO" id="GO:0015288">
    <property type="term" value="F:porin activity"/>
    <property type="evidence" value="ECO:0007669"/>
    <property type="project" value="UniProtKB-KW"/>
</dbReference>
<evidence type="ECO:0000256" key="11">
    <source>
        <dbReference type="SAM" id="SignalP"/>
    </source>
</evidence>
<keyword evidence="5" id="KW-0812">Transmembrane</keyword>
<dbReference type="RefSeq" id="WP_134244086.1">
    <property type="nucleotide sequence ID" value="NZ_SNTY01000019.1"/>
</dbReference>
<dbReference type="AlphaFoldDB" id="A0A4Y7XCT3"/>
<dbReference type="GO" id="GO:0009279">
    <property type="term" value="C:cell outer membrane"/>
    <property type="evidence" value="ECO:0007669"/>
    <property type="project" value="UniProtKB-SubCell"/>
</dbReference>
<dbReference type="CDD" id="cd00342">
    <property type="entry name" value="gram_neg_porins"/>
    <property type="match status" value="1"/>
</dbReference>
<dbReference type="EMBL" id="SNTY01000019">
    <property type="protein sequence ID" value="TEU27898.1"/>
    <property type="molecule type" value="Genomic_DNA"/>
</dbReference>
<dbReference type="InterPro" id="IPR033900">
    <property type="entry name" value="Gram_neg_porin_domain"/>
</dbReference>
<evidence type="ECO:0000256" key="7">
    <source>
        <dbReference type="ARBA" id="ARBA00023065"/>
    </source>
</evidence>
<evidence type="ECO:0000256" key="5">
    <source>
        <dbReference type="ARBA" id="ARBA00022692"/>
    </source>
</evidence>
<keyword evidence="8" id="KW-0626">Porin</keyword>
<accession>A0A4Y7XCT3</accession>